<dbReference type="AlphaFoldDB" id="A0A168ACS7"/>
<feature type="compositionally biased region" description="Polar residues" evidence="1">
    <location>
        <begin position="190"/>
        <end position="199"/>
    </location>
</feature>
<feature type="region of interest" description="Disordered" evidence="1">
    <location>
        <begin position="150"/>
        <end position="239"/>
    </location>
</feature>
<organism evidence="2 3">
    <name type="scientific">Moelleriella libera RCEF 2490</name>
    <dbReference type="NCBI Taxonomy" id="1081109"/>
    <lineage>
        <taxon>Eukaryota</taxon>
        <taxon>Fungi</taxon>
        <taxon>Dikarya</taxon>
        <taxon>Ascomycota</taxon>
        <taxon>Pezizomycotina</taxon>
        <taxon>Sordariomycetes</taxon>
        <taxon>Hypocreomycetidae</taxon>
        <taxon>Hypocreales</taxon>
        <taxon>Clavicipitaceae</taxon>
        <taxon>Moelleriella</taxon>
    </lineage>
</organism>
<feature type="compositionally biased region" description="Basic and acidic residues" evidence="1">
    <location>
        <begin position="158"/>
        <end position="179"/>
    </location>
</feature>
<proteinExistence type="predicted"/>
<accession>A0A168ACS7</accession>
<protein>
    <submittedName>
        <fullName evidence="2">Uncharacterized protein</fullName>
    </submittedName>
</protein>
<dbReference type="PANTHER" id="PTHR21521:SF0">
    <property type="entry name" value="AMUN, ISOFORM A"/>
    <property type="match status" value="1"/>
</dbReference>
<feature type="compositionally biased region" description="Basic and acidic residues" evidence="1">
    <location>
        <begin position="219"/>
        <end position="230"/>
    </location>
</feature>
<dbReference type="OrthoDB" id="8249012at2759"/>
<comment type="caution">
    <text evidence="2">The sequence shown here is derived from an EMBL/GenBank/DDBJ whole genome shotgun (WGS) entry which is preliminary data.</text>
</comment>
<dbReference type="STRING" id="1081109.A0A168ACS7"/>
<name>A0A168ACS7_9HYPO</name>
<evidence type="ECO:0000313" key="3">
    <source>
        <dbReference type="Proteomes" id="UP000078544"/>
    </source>
</evidence>
<evidence type="ECO:0000313" key="2">
    <source>
        <dbReference type="EMBL" id="KZZ93767.1"/>
    </source>
</evidence>
<sequence length="239" mass="25170">MYGFPCARCSRHGKFRPSLMKLVSSNAPETVWSATSAAAAASNSSSGASSACSSSNKDTLGILTQLRGVGPATASLLLSVLDPQGAIFFSDEAYWWLCCGGRRDAIRYTPKEYDALCARARALGDRLRGVAMVDVEKAAYVAMREGLGAGAEAAGEEGGEKAKSKAKGGRTEGGKDDKATKKRRARTELGSPQRQQGKTSLEKADADGKAASDAADAGDEVKQQLDDSGLRRSKRTRAR</sequence>
<dbReference type="Proteomes" id="UP000078544">
    <property type="component" value="Unassembled WGS sequence"/>
</dbReference>
<dbReference type="EMBL" id="AZGY01000012">
    <property type="protein sequence ID" value="KZZ93767.1"/>
    <property type="molecule type" value="Genomic_DNA"/>
</dbReference>
<evidence type="ECO:0000256" key="1">
    <source>
        <dbReference type="SAM" id="MobiDB-lite"/>
    </source>
</evidence>
<dbReference type="PANTHER" id="PTHR21521">
    <property type="entry name" value="AMUN, ISOFORM A"/>
    <property type="match status" value="1"/>
</dbReference>
<keyword evidence="3" id="KW-1185">Reference proteome</keyword>
<feature type="compositionally biased region" description="Basic and acidic residues" evidence="1">
    <location>
        <begin position="200"/>
        <end position="210"/>
    </location>
</feature>
<gene>
    <name evidence="2" type="ORF">AAL_05483</name>
</gene>
<reference evidence="2 3" key="1">
    <citation type="journal article" date="2016" name="Genome Biol. Evol.">
        <title>Divergent and convergent evolution of fungal pathogenicity.</title>
        <authorList>
            <person name="Shang Y."/>
            <person name="Xiao G."/>
            <person name="Zheng P."/>
            <person name="Cen K."/>
            <person name="Zhan S."/>
            <person name="Wang C."/>
        </authorList>
    </citation>
    <scope>NUCLEOTIDE SEQUENCE [LARGE SCALE GENOMIC DNA]</scope>
    <source>
        <strain evidence="2 3">RCEF 2490</strain>
    </source>
</reference>